<evidence type="ECO:0008006" key="4">
    <source>
        <dbReference type="Google" id="ProtNLM"/>
    </source>
</evidence>
<dbReference type="InterPro" id="IPR011051">
    <property type="entry name" value="RmlC_Cupin_sf"/>
</dbReference>
<reference evidence="2" key="1">
    <citation type="submission" date="2017-11" db="EMBL/GenBank/DDBJ databases">
        <authorList>
            <person name="Kajale S.C."/>
            <person name="Sharma A."/>
        </authorList>
    </citation>
    <scope>NUCLEOTIDE SEQUENCE</scope>
    <source>
        <strain evidence="2">LS1_42</strain>
    </source>
</reference>
<dbReference type="RefSeq" id="WP_148858091.1">
    <property type="nucleotide sequence ID" value="NZ_PHNJ01000005.1"/>
</dbReference>
<protein>
    <recommendedName>
        <fullName evidence="4">Cupin domain-containing protein</fullName>
    </recommendedName>
</protein>
<gene>
    <name evidence="2" type="ORF">CV102_11310</name>
</gene>
<dbReference type="Proteomes" id="UP000766904">
    <property type="component" value="Unassembled WGS sequence"/>
</dbReference>
<organism evidence="2 3">
    <name type="scientific">Natronococcus pandeyae</name>
    <dbReference type="NCBI Taxonomy" id="2055836"/>
    <lineage>
        <taxon>Archaea</taxon>
        <taxon>Methanobacteriati</taxon>
        <taxon>Methanobacteriota</taxon>
        <taxon>Stenosarchaea group</taxon>
        <taxon>Halobacteria</taxon>
        <taxon>Halobacteriales</taxon>
        <taxon>Natrialbaceae</taxon>
        <taxon>Natronococcus</taxon>
    </lineage>
</organism>
<evidence type="ECO:0000313" key="2">
    <source>
        <dbReference type="EMBL" id="TYL38393.1"/>
    </source>
</evidence>
<sequence>MSDRSDSSEWPWPESLDAAEAAPDSHRILLENDRVRVVEVVIPPGEKEPVHTHRWPSVMMTDRAARIRYYDENEELAYESPERADGETATRSPPETEWMEPEGPHAVENIDSVPYHAVRVELKNR</sequence>
<feature type="region of interest" description="Disordered" evidence="1">
    <location>
        <begin position="75"/>
        <end position="107"/>
    </location>
</feature>
<keyword evidence="3" id="KW-1185">Reference proteome</keyword>
<evidence type="ECO:0000256" key="1">
    <source>
        <dbReference type="SAM" id="MobiDB-lite"/>
    </source>
</evidence>
<proteinExistence type="predicted"/>
<feature type="region of interest" description="Disordered" evidence="1">
    <location>
        <begin position="1"/>
        <end position="23"/>
    </location>
</feature>
<dbReference type="InterPro" id="IPR014710">
    <property type="entry name" value="RmlC-like_jellyroll"/>
</dbReference>
<name>A0A8J8TQF0_9EURY</name>
<dbReference type="AlphaFoldDB" id="A0A8J8TQF0"/>
<dbReference type="Gene3D" id="2.60.120.10">
    <property type="entry name" value="Jelly Rolls"/>
    <property type="match status" value="1"/>
</dbReference>
<dbReference type="OrthoDB" id="373090at2157"/>
<dbReference type="EMBL" id="PHNJ01000005">
    <property type="protein sequence ID" value="TYL38393.1"/>
    <property type="molecule type" value="Genomic_DNA"/>
</dbReference>
<evidence type="ECO:0000313" key="3">
    <source>
        <dbReference type="Proteomes" id="UP000766904"/>
    </source>
</evidence>
<comment type="caution">
    <text evidence="2">The sequence shown here is derived from an EMBL/GenBank/DDBJ whole genome shotgun (WGS) entry which is preliminary data.</text>
</comment>
<dbReference type="SUPFAM" id="SSF51182">
    <property type="entry name" value="RmlC-like cupins"/>
    <property type="match status" value="1"/>
</dbReference>
<accession>A0A8J8TQF0</accession>